<proteinExistence type="inferred from homology"/>
<gene>
    <name evidence="6" type="ORF">GV64_15755</name>
</gene>
<dbReference type="GO" id="GO:0003700">
    <property type="term" value="F:DNA-binding transcription factor activity"/>
    <property type="evidence" value="ECO:0007669"/>
    <property type="project" value="InterPro"/>
</dbReference>
<evidence type="ECO:0000313" key="7">
    <source>
        <dbReference type="Proteomes" id="UP000027997"/>
    </source>
</evidence>
<evidence type="ECO:0000313" key="6">
    <source>
        <dbReference type="EMBL" id="KEI71987.1"/>
    </source>
</evidence>
<feature type="domain" description="HTH lysR-type" evidence="5">
    <location>
        <begin position="1"/>
        <end position="65"/>
    </location>
</feature>
<comment type="caution">
    <text evidence="6">The sequence shown here is derived from an EMBL/GenBank/DDBJ whole genome shotgun (WGS) entry which is preliminary data.</text>
</comment>
<dbReference type="GO" id="GO:0043565">
    <property type="term" value="F:sequence-specific DNA binding"/>
    <property type="evidence" value="ECO:0007669"/>
    <property type="project" value="TreeGrafter"/>
</dbReference>
<evidence type="ECO:0000256" key="1">
    <source>
        <dbReference type="ARBA" id="ARBA00009437"/>
    </source>
</evidence>
<dbReference type="CDD" id="cd08422">
    <property type="entry name" value="PBP2_CrgA_like"/>
    <property type="match status" value="1"/>
</dbReference>
<dbReference type="PANTHER" id="PTHR30537">
    <property type="entry name" value="HTH-TYPE TRANSCRIPTIONAL REGULATOR"/>
    <property type="match status" value="1"/>
</dbReference>
<dbReference type="SUPFAM" id="SSF53850">
    <property type="entry name" value="Periplasmic binding protein-like II"/>
    <property type="match status" value="1"/>
</dbReference>
<dbReference type="PANTHER" id="PTHR30537:SF5">
    <property type="entry name" value="HTH-TYPE TRANSCRIPTIONAL ACTIVATOR TTDR-RELATED"/>
    <property type="match status" value="1"/>
</dbReference>
<dbReference type="Gene3D" id="1.10.10.10">
    <property type="entry name" value="Winged helix-like DNA-binding domain superfamily/Winged helix DNA-binding domain"/>
    <property type="match status" value="1"/>
</dbReference>
<dbReference type="Pfam" id="PF03466">
    <property type="entry name" value="LysR_substrate"/>
    <property type="match status" value="1"/>
</dbReference>
<organism evidence="6 7">
    <name type="scientific">Endozoicomonas elysicola</name>
    <dbReference type="NCBI Taxonomy" id="305900"/>
    <lineage>
        <taxon>Bacteria</taxon>
        <taxon>Pseudomonadati</taxon>
        <taxon>Pseudomonadota</taxon>
        <taxon>Gammaproteobacteria</taxon>
        <taxon>Oceanospirillales</taxon>
        <taxon>Endozoicomonadaceae</taxon>
        <taxon>Endozoicomonas</taxon>
    </lineage>
</organism>
<keyword evidence="2" id="KW-0805">Transcription regulation</keyword>
<dbReference type="PROSITE" id="PS50931">
    <property type="entry name" value="HTH_LYSR"/>
    <property type="match status" value="1"/>
</dbReference>
<sequence length="302" mass="33810">MDTNKLISLMPDLAVFVTVVDCGSFTAAGKKLGVTPSAVSRQISRLESALSIKLLERTTRQVGISESGKATYDYCRVMLDSAREAVHASSYDESDPAGYLRIAVPKAFGKQVLEPLIFPFLAQYPNIRLKLKITDYYVDPIKDEVDAIFRITDSPTEGLVSRSLGQVELQLCASPEYLHQFGTPEHPKDLVRHNCLYLGEKTDDNQWGFVYGDQKVRVTVDGQYAVNHTEMRLNGILQGLGIGMLPSFTAEPALRDGKIVQVLADWKVMGNYQGKINIQYPRSRYMPAQLRCFIDYLVNEMT</sequence>
<dbReference type="AlphaFoldDB" id="A0A081KCW1"/>
<dbReference type="PRINTS" id="PR00039">
    <property type="entry name" value="HTHLYSR"/>
</dbReference>
<evidence type="ECO:0000259" key="5">
    <source>
        <dbReference type="PROSITE" id="PS50931"/>
    </source>
</evidence>
<dbReference type="GO" id="GO:0006351">
    <property type="term" value="P:DNA-templated transcription"/>
    <property type="evidence" value="ECO:0007669"/>
    <property type="project" value="TreeGrafter"/>
</dbReference>
<dbReference type="RefSeq" id="WP_026258552.1">
    <property type="nucleotide sequence ID" value="NZ_JOJP01000001.1"/>
</dbReference>
<reference evidence="6 7" key="1">
    <citation type="submission" date="2014-06" db="EMBL/GenBank/DDBJ databases">
        <title>Whole Genome Sequences of Three Symbiotic Endozoicomonas Bacteria.</title>
        <authorList>
            <person name="Neave M.J."/>
            <person name="Apprill A."/>
            <person name="Voolstra C.R."/>
        </authorList>
    </citation>
    <scope>NUCLEOTIDE SEQUENCE [LARGE SCALE GENOMIC DNA]</scope>
    <source>
        <strain evidence="6 7">DSM 22380</strain>
    </source>
</reference>
<dbReference type="InterPro" id="IPR058163">
    <property type="entry name" value="LysR-type_TF_proteobact-type"/>
</dbReference>
<dbReference type="InterPro" id="IPR000847">
    <property type="entry name" value="LysR_HTH_N"/>
</dbReference>
<dbReference type="Proteomes" id="UP000027997">
    <property type="component" value="Unassembled WGS sequence"/>
</dbReference>
<dbReference type="InterPro" id="IPR005119">
    <property type="entry name" value="LysR_subst-bd"/>
</dbReference>
<dbReference type="InterPro" id="IPR036388">
    <property type="entry name" value="WH-like_DNA-bd_sf"/>
</dbReference>
<evidence type="ECO:0000256" key="2">
    <source>
        <dbReference type="ARBA" id="ARBA00023015"/>
    </source>
</evidence>
<dbReference type="EMBL" id="JOJP01000001">
    <property type="protein sequence ID" value="KEI71987.1"/>
    <property type="molecule type" value="Genomic_DNA"/>
</dbReference>
<evidence type="ECO:0000256" key="3">
    <source>
        <dbReference type="ARBA" id="ARBA00023125"/>
    </source>
</evidence>
<dbReference type="Gene3D" id="3.40.190.290">
    <property type="match status" value="1"/>
</dbReference>
<accession>A0A081KCW1</accession>
<name>A0A081KCW1_9GAMM</name>
<protein>
    <submittedName>
        <fullName evidence="6">LysR family transcriptional regulator</fullName>
    </submittedName>
</protein>
<evidence type="ECO:0000256" key="4">
    <source>
        <dbReference type="ARBA" id="ARBA00023163"/>
    </source>
</evidence>
<dbReference type="SUPFAM" id="SSF46785">
    <property type="entry name" value="Winged helix' DNA-binding domain"/>
    <property type="match status" value="1"/>
</dbReference>
<comment type="similarity">
    <text evidence="1">Belongs to the LysR transcriptional regulatory family.</text>
</comment>
<dbReference type="eggNOG" id="COG0583">
    <property type="taxonomic scope" value="Bacteria"/>
</dbReference>
<keyword evidence="4" id="KW-0804">Transcription</keyword>
<dbReference type="Pfam" id="PF00126">
    <property type="entry name" value="HTH_1"/>
    <property type="match status" value="1"/>
</dbReference>
<dbReference type="FunFam" id="1.10.10.10:FF:000001">
    <property type="entry name" value="LysR family transcriptional regulator"/>
    <property type="match status" value="1"/>
</dbReference>
<dbReference type="STRING" id="305900.GV64_15755"/>
<dbReference type="InterPro" id="IPR036390">
    <property type="entry name" value="WH_DNA-bd_sf"/>
</dbReference>
<keyword evidence="3" id="KW-0238">DNA-binding</keyword>
<keyword evidence="7" id="KW-1185">Reference proteome</keyword>